<dbReference type="PANTHER" id="PTHR31157">
    <property type="entry name" value="SCP DOMAIN-CONTAINING PROTEIN"/>
    <property type="match status" value="1"/>
</dbReference>
<evidence type="ECO:0000259" key="2">
    <source>
        <dbReference type="Pfam" id="PF00188"/>
    </source>
</evidence>
<feature type="signal peptide" evidence="1">
    <location>
        <begin position="1"/>
        <end position="19"/>
    </location>
</feature>
<dbReference type="STRING" id="1798664.A3C93_05120"/>
<dbReference type="InterPro" id="IPR014044">
    <property type="entry name" value="CAP_dom"/>
</dbReference>
<dbReference type="InterPro" id="IPR035940">
    <property type="entry name" value="CAP_sf"/>
</dbReference>
<evidence type="ECO:0000256" key="1">
    <source>
        <dbReference type="SAM" id="SignalP"/>
    </source>
</evidence>
<dbReference type="PANTHER" id="PTHR31157:SF1">
    <property type="entry name" value="SCP DOMAIN-CONTAINING PROTEIN"/>
    <property type="match status" value="1"/>
</dbReference>
<organism evidence="3 4">
    <name type="scientific">Candidatus Lloydbacteria bacterium RIFCSPHIGHO2_02_FULL_54_17</name>
    <dbReference type="NCBI Taxonomy" id="1798664"/>
    <lineage>
        <taxon>Bacteria</taxon>
        <taxon>Candidatus Lloydiibacteriota</taxon>
    </lineage>
</organism>
<keyword evidence="1" id="KW-0732">Signal</keyword>
<dbReference type="Pfam" id="PF00188">
    <property type="entry name" value="CAP"/>
    <property type="match status" value="1"/>
</dbReference>
<evidence type="ECO:0000313" key="3">
    <source>
        <dbReference type="EMBL" id="OGZ11295.1"/>
    </source>
</evidence>
<reference evidence="3 4" key="1">
    <citation type="journal article" date="2016" name="Nat. Commun.">
        <title>Thousands of microbial genomes shed light on interconnected biogeochemical processes in an aquifer system.</title>
        <authorList>
            <person name="Anantharaman K."/>
            <person name="Brown C.T."/>
            <person name="Hug L.A."/>
            <person name="Sharon I."/>
            <person name="Castelle C.J."/>
            <person name="Probst A.J."/>
            <person name="Thomas B.C."/>
            <person name="Singh A."/>
            <person name="Wilkins M.J."/>
            <person name="Karaoz U."/>
            <person name="Brodie E.L."/>
            <person name="Williams K.H."/>
            <person name="Hubbard S.S."/>
            <person name="Banfield J.F."/>
        </authorList>
    </citation>
    <scope>NUCLEOTIDE SEQUENCE [LARGE SCALE GENOMIC DNA]</scope>
</reference>
<gene>
    <name evidence="3" type="ORF">A3C93_05120</name>
</gene>
<dbReference type="AlphaFoldDB" id="A0A1G2DCD6"/>
<proteinExistence type="predicted"/>
<dbReference type="Proteomes" id="UP000178636">
    <property type="component" value="Unassembled WGS sequence"/>
</dbReference>
<name>A0A1G2DCD6_9BACT</name>
<comment type="caution">
    <text evidence="3">The sequence shown here is derived from an EMBL/GenBank/DDBJ whole genome shotgun (WGS) entry which is preliminary data.</text>
</comment>
<dbReference type="EMBL" id="MHLO01000035">
    <property type="protein sequence ID" value="OGZ11295.1"/>
    <property type="molecule type" value="Genomic_DNA"/>
</dbReference>
<evidence type="ECO:0000313" key="4">
    <source>
        <dbReference type="Proteomes" id="UP000178636"/>
    </source>
</evidence>
<feature type="chain" id="PRO_5009582507" description="SCP domain-containing protein" evidence="1">
    <location>
        <begin position="20"/>
        <end position="267"/>
    </location>
</feature>
<accession>A0A1G2DCD6</accession>
<dbReference type="Gene3D" id="3.40.33.10">
    <property type="entry name" value="CAP"/>
    <property type="match status" value="1"/>
</dbReference>
<protein>
    <recommendedName>
        <fullName evidence="2">SCP domain-containing protein</fullName>
    </recommendedName>
</protein>
<dbReference type="SUPFAM" id="SSF55797">
    <property type="entry name" value="PR-1-like"/>
    <property type="match status" value="1"/>
</dbReference>
<dbReference type="CDD" id="cd05379">
    <property type="entry name" value="CAP_bacterial"/>
    <property type="match status" value="1"/>
</dbReference>
<sequence length="267" mass="29835">MGYKSLCFVVFLVVGLVAAGETQADITDIERRVFEKTNQARAAYGAKVLLWDRQAEVSARGHAEDMAKLEYMAHQSPTEGRRTPPERNWQARISAVYAGENVFRHSVSGLSAERLAANMVDWWMDSPGHRANILNPEFTHMAIGGAYGSYQGWKTAFVAQTFLRRVIIDPRLTIEGSQGADLRVRISGRIAVSLPYFILWDENGKMVVQAITPANGVIEHRVLIPKTLGAIEVHLGVKNDPSRPELIEVTDRFLLNTQQETIYPPPH</sequence>
<feature type="domain" description="SCP" evidence="2">
    <location>
        <begin position="35"/>
        <end position="150"/>
    </location>
</feature>